<dbReference type="SUPFAM" id="SSF52151">
    <property type="entry name" value="FabD/lysophospholipase-like"/>
    <property type="match status" value="1"/>
</dbReference>
<dbReference type="GO" id="GO:0019433">
    <property type="term" value="P:triglyceride catabolic process"/>
    <property type="evidence" value="ECO:0007669"/>
    <property type="project" value="TreeGrafter"/>
</dbReference>
<dbReference type="GO" id="GO:0005811">
    <property type="term" value="C:lipid droplet"/>
    <property type="evidence" value="ECO:0007669"/>
    <property type="project" value="TreeGrafter"/>
</dbReference>
<evidence type="ECO:0000256" key="3">
    <source>
        <dbReference type="RuleBase" id="RU361262"/>
    </source>
</evidence>
<dbReference type="KEGG" id="mng:MNEG_7899"/>
<evidence type="ECO:0000256" key="2">
    <source>
        <dbReference type="PROSITE-ProRule" id="PRU01161"/>
    </source>
</evidence>
<dbReference type="Pfam" id="PF01734">
    <property type="entry name" value="Patatin"/>
    <property type="match status" value="1"/>
</dbReference>
<dbReference type="InterPro" id="IPR002641">
    <property type="entry name" value="PNPLA_dom"/>
</dbReference>
<evidence type="ECO:0000313" key="7">
    <source>
        <dbReference type="Proteomes" id="UP000054498"/>
    </source>
</evidence>
<comment type="caution">
    <text evidence="2">Lacks conserved residue(s) required for the propagation of feature annotation.</text>
</comment>
<proteinExistence type="inferred from homology"/>
<comment type="domain">
    <text evidence="3">The nitrogen atoms of the two glycine residues in the GGXR motif define the oxyanion hole, and stabilize the oxyanion that forms during the nucleophilic attack by the catalytic serine during substrate cleavage.</text>
</comment>
<keyword evidence="2 3" id="KW-0378">Hydrolase</keyword>
<feature type="domain" description="PNPLA" evidence="5">
    <location>
        <begin position="247"/>
        <end position="412"/>
    </location>
</feature>
<evidence type="ECO:0000256" key="4">
    <source>
        <dbReference type="SAM" id="MobiDB-lite"/>
    </source>
</evidence>
<evidence type="ECO:0000256" key="1">
    <source>
        <dbReference type="ARBA" id="ARBA00023098"/>
    </source>
</evidence>
<keyword evidence="2 3" id="KW-0442">Lipid degradation</keyword>
<dbReference type="InterPro" id="IPR016035">
    <property type="entry name" value="Acyl_Trfase/lysoPLipase"/>
</dbReference>
<sequence length="634" mass="62985">MPDAPPDPGGGFPPFAGGGRYPSIDGGGDGDGGGSGAEQAGVWAMPKASGTEYGGMNKATLDAALSARGVTAGPTLGLLARSSASSSGSHASLGGSSSAATSTWLDGASDGSSPSAAPPPSPFGAGGLASDDAGAGAHHRRWGAGRRPPAGGRGFLGAAVAAASQQSASEPRAARGASDDAAAPADASARGQCSKVGAGRRVAPTLAGIAAAAGAAVAGAAARVARAASLASLHPAVRAHLEGSLGIAFSGGGFRYAYFLGVGEVLLDLGLVDPSTRVSGASSGSLGAVLLKCGFDARDVLLSTLNFAVDVRQHGIKGRLGPALRSYLQTHLPPCAGASNNGTTFLAVTQVWPSVRTMLHYSFGTKDELIDAMLASCHLPSISDGSITVRFKQRPHIDGGLLSVLTPPPDTTHTVNVCSMPSRQIARLPLYITRPAQSEISISPDSYQQWPYNRRETCALAVAPPQDEFIVDMYQRGLHDARSWAEAVGLTRDGRRLWPTAQELGRAPLPVWLSANARAGAAPAAAAALAPGGADAVAFCAAAARAPAAAAAAGASEEAGGEALVATAALAAGGRLGLSEVAGRPGRFFLAPDGGDDGLGGATGGSTAGSVSDLQLLVSELGVPQPRSLSGAMI</sequence>
<dbReference type="Gene3D" id="3.40.1090.10">
    <property type="entry name" value="Cytosolic phospholipase A2 catalytic domain"/>
    <property type="match status" value="1"/>
</dbReference>
<dbReference type="GO" id="GO:0016020">
    <property type="term" value="C:membrane"/>
    <property type="evidence" value="ECO:0007669"/>
    <property type="project" value="TreeGrafter"/>
</dbReference>
<evidence type="ECO:0000259" key="5">
    <source>
        <dbReference type="PROSITE" id="PS51635"/>
    </source>
</evidence>
<comment type="function">
    <text evidence="3">Lipolytic acyl hydrolase (LAH).</text>
</comment>
<keyword evidence="1 2" id="KW-0443">Lipid metabolism</keyword>
<dbReference type="Proteomes" id="UP000054498">
    <property type="component" value="Unassembled WGS sequence"/>
</dbReference>
<feature type="compositionally biased region" description="Gly residues" evidence="4">
    <location>
        <begin position="9"/>
        <end position="36"/>
    </location>
</feature>
<feature type="compositionally biased region" description="Low complexity" evidence="4">
    <location>
        <begin position="81"/>
        <end position="115"/>
    </location>
</feature>
<dbReference type="GeneID" id="25740775"/>
<feature type="active site" description="Nucleophile" evidence="2">
    <location>
        <position position="282"/>
    </location>
</feature>
<dbReference type="GO" id="GO:0055088">
    <property type="term" value="P:lipid homeostasis"/>
    <property type="evidence" value="ECO:0007669"/>
    <property type="project" value="TreeGrafter"/>
</dbReference>
<dbReference type="PROSITE" id="PS51635">
    <property type="entry name" value="PNPLA"/>
    <property type="match status" value="1"/>
</dbReference>
<feature type="active site" description="Proton acceptor" evidence="2">
    <location>
        <position position="398"/>
    </location>
</feature>
<dbReference type="GO" id="GO:0005737">
    <property type="term" value="C:cytoplasm"/>
    <property type="evidence" value="ECO:0007669"/>
    <property type="project" value="TreeGrafter"/>
</dbReference>
<evidence type="ECO:0000313" key="6">
    <source>
        <dbReference type="EMBL" id="KIZ00064.1"/>
    </source>
</evidence>
<dbReference type="PANTHER" id="PTHR12406:SF7">
    <property type="entry name" value="PATATIN-LIKE PHOSPHOLIPASE DOMAIN-CONTAINING PROTEIN 4"/>
    <property type="match status" value="1"/>
</dbReference>
<feature type="region of interest" description="Disordered" evidence="4">
    <location>
        <begin position="81"/>
        <end position="150"/>
    </location>
</feature>
<dbReference type="PANTHER" id="PTHR12406">
    <property type="entry name" value="CALCIUM-INDEPENDENT PHOSPHOLIPASE A2 IPLA2 -RELATED"/>
    <property type="match status" value="1"/>
</dbReference>
<dbReference type="EMBL" id="KK101662">
    <property type="protein sequence ID" value="KIZ00064.1"/>
    <property type="molecule type" value="Genomic_DNA"/>
</dbReference>
<keyword evidence="7" id="KW-1185">Reference proteome</keyword>
<feature type="region of interest" description="Disordered" evidence="4">
    <location>
        <begin position="166"/>
        <end position="190"/>
    </location>
</feature>
<dbReference type="GO" id="GO:0004806">
    <property type="term" value="F:triacylglycerol lipase activity"/>
    <property type="evidence" value="ECO:0007669"/>
    <property type="project" value="TreeGrafter"/>
</dbReference>
<protein>
    <recommendedName>
        <fullName evidence="3">Patatin</fullName>
        <ecNumber evidence="3">3.1.1.-</ecNumber>
    </recommendedName>
</protein>
<name>A0A0D2KXT6_9CHLO</name>
<gene>
    <name evidence="6" type="ORF">MNEG_7899</name>
</gene>
<dbReference type="AlphaFoldDB" id="A0A0D2KXT6"/>
<dbReference type="OrthoDB" id="197155at2759"/>
<dbReference type="RefSeq" id="XP_013899083.1">
    <property type="nucleotide sequence ID" value="XM_014043629.1"/>
</dbReference>
<accession>A0A0D2KXT6</accession>
<reference evidence="6 7" key="1">
    <citation type="journal article" date="2013" name="BMC Genomics">
        <title>Reconstruction of the lipid metabolism for the microalga Monoraphidium neglectum from its genome sequence reveals characteristics suitable for biofuel production.</title>
        <authorList>
            <person name="Bogen C."/>
            <person name="Al-Dilaimi A."/>
            <person name="Albersmeier A."/>
            <person name="Wichmann J."/>
            <person name="Grundmann M."/>
            <person name="Rupp O."/>
            <person name="Lauersen K.J."/>
            <person name="Blifernez-Klassen O."/>
            <person name="Kalinowski J."/>
            <person name="Goesmann A."/>
            <person name="Mussgnug J.H."/>
            <person name="Kruse O."/>
        </authorList>
    </citation>
    <scope>NUCLEOTIDE SEQUENCE [LARGE SCALE GENOMIC DNA]</scope>
    <source>
        <strain evidence="6 7">SAG 48.87</strain>
    </source>
</reference>
<organism evidence="6 7">
    <name type="scientific">Monoraphidium neglectum</name>
    <dbReference type="NCBI Taxonomy" id="145388"/>
    <lineage>
        <taxon>Eukaryota</taxon>
        <taxon>Viridiplantae</taxon>
        <taxon>Chlorophyta</taxon>
        <taxon>core chlorophytes</taxon>
        <taxon>Chlorophyceae</taxon>
        <taxon>CS clade</taxon>
        <taxon>Sphaeropleales</taxon>
        <taxon>Selenastraceae</taxon>
        <taxon>Monoraphidium</taxon>
    </lineage>
</organism>
<dbReference type="InterPro" id="IPR033562">
    <property type="entry name" value="PLPL"/>
</dbReference>
<feature type="region of interest" description="Disordered" evidence="4">
    <location>
        <begin position="1"/>
        <end position="43"/>
    </location>
</feature>
<feature type="short sequence motif" description="GXSXG" evidence="2">
    <location>
        <begin position="280"/>
        <end position="284"/>
    </location>
</feature>
<comment type="similarity">
    <text evidence="3">Belongs to the patatin family.</text>
</comment>
<dbReference type="EC" id="3.1.1.-" evidence="3"/>
<feature type="short sequence motif" description="DGA/G" evidence="2">
    <location>
        <begin position="398"/>
        <end position="400"/>
    </location>
</feature>